<dbReference type="Proteomes" id="UP000000792">
    <property type="component" value="Chromosome"/>
</dbReference>
<dbReference type="Gene3D" id="2.60.120.620">
    <property type="entry name" value="q2cbj1_9rhob like domain"/>
    <property type="match status" value="1"/>
</dbReference>
<protein>
    <recommendedName>
        <fullName evidence="3">Fe2OG dioxygenase domain-containing protein</fullName>
    </recommendedName>
</protein>
<dbReference type="InParanoid" id="A9A1Q9"/>
<evidence type="ECO:0008006" key="3">
    <source>
        <dbReference type="Google" id="ProtNLM"/>
    </source>
</evidence>
<gene>
    <name evidence="1" type="ordered locus">Nmar_0130</name>
</gene>
<evidence type="ECO:0000313" key="1">
    <source>
        <dbReference type="EMBL" id="ABX12030.1"/>
    </source>
</evidence>
<dbReference type="AlphaFoldDB" id="A9A1Q9"/>
<dbReference type="STRING" id="436308.Nmar_0130"/>
<evidence type="ECO:0000313" key="2">
    <source>
        <dbReference type="Proteomes" id="UP000000792"/>
    </source>
</evidence>
<sequence length="257" mass="29731">MKILEVNVLDRNRDECKLDKSIDEIKENILSKNLVIIKNLLSQKEAQEIREFSREFAKNNHDSCPEIDLNIPNFHRIDNNPEKSQVKRINHLYCFFYWNSETNPIANYFKRQFRLRNLISGLKEDYALNNLDDDFISIPSIQQYPCGGGYMQEHKDPDIGQKLVIDTILSSAPKDYKKGGLFVRDENNEKLFVDNLVSPGDAIAFYPQISHGVDPIDPDSDIDWNRDDGRWMCFSTLTTLSSWKGIKDKASPKPVTN</sequence>
<dbReference type="EnsemblBacteria" id="ABX12030">
    <property type="protein sequence ID" value="ABX12030"/>
    <property type="gene ID" value="Nmar_0130"/>
</dbReference>
<reference evidence="1 2" key="1">
    <citation type="journal article" date="2010" name="Proc. Natl. Acad. Sci. U.S.A.">
        <title>Nitrosopumilus maritimus genome reveals unique mechanisms for nitrification and autotrophy in globally distributed marine crenarchaea.</title>
        <authorList>
            <person name="Walker C.B."/>
            <person name="de la Torre J.R."/>
            <person name="Klotz M.G."/>
            <person name="Urakawa H."/>
            <person name="Pinel N."/>
            <person name="Arp D.J."/>
            <person name="Brochier-Armanet C."/>
            <person name="Chain P.S."/>
            <person name="Chan P.P."/>
            <person name="Gollabgir A."/>
            <person name="Hemp J."/>
            <person name="Hugler M."/>
            <person name="Karr E.A."/>
            <person name="Konneke M."/>
            <person name="Shin M."/>
            <person name="Lawton T.J."/>
            <person name="Lowe T."/>
            <person name="Martens-Habbena W."/>
            <person name="Sayavedra-Soto L.A."/>
            <person name="Lang D."/>
            <person name="Sievert S.M."/>
            <person name="Rosenzweig A.C."/>
            <person name="Manning G."/>
            <person name="Stahl D.A."/>
        </authorList>
    </citation>
    <scope>NUCLEOTIDE SEQUENCE [LARGE SCALE GENOMIC DNA]</scope>
    <source>
        <strain evidence="1 2">SCM1</strain>
    </source>
</reference>
<organism evidence="1 2">
    <name type="scientific">Nitrosopumilus maritimus (strain SCM1)</name>
    <dbReference type="NCBI Taxonomy" id="436308"/>
    <lineage>
        <taxon>Archaea</taxon>
        <taxon>Nitrososphaerota</taxon>
        <taxon>Nitrososphaeria</taxon>
        <taxon>Nitrosopumilales</taxon>
        <taxon>Nitrosopumilaceae</taxon>
        <taxon>Nitrosopumilus</taxon>
    </lineage>
</organism>
<accession>A9A1Q9</accession>
<dbReference type="HOGENOM" id="CLU_1080168_0_0_2"/>
<dbReference type="KEGG" id="nmr:Nmar_0130"/>
<dbReference type="RefSeq" id="WP_012214517.1">
    <property type="nucleotide sequence ID" value="NC_010085.1"/>
</dbReference>
<name>A9A1Q9_NITMS</name>
<keyword evidence="2" id="KW-1185">Reference proteome</keyword>
<dbReference type="EMBL" id="CP000866">
    <property type="protein sequence ID" value="ABX12030.1"/>
    <property type="molecule type" value="Genomic_DNA"/>
</dbReference>
<proteinExistence type="predicted"/>
<dbReference type="GeneID" id="5774423"/>